<reference evidence="5" key="1">
    <citation type="journal article" date="2019" name="Int. J. Syst. Evol. Microbiol.">
        <title>The Global Catalogue of Microorganisms (GCM) 10K type strain sequencing project: providing services to taxonomists for standard genome sequencing and annotation.</title>
        <authorList>
            <consortium name="The Broad Institute Genomics Platform"/>
            <consortium name="The Broad Institute Genome Sequencing Center for Infectious Disease"/>
            <person name="Wu L."/>
            <person name="Ma J."/>
        </authorList>
    </citation>
    <scope>NUCLEOTIDE SEQUENCE [LARGE SCALE GENOMIC DNA]</scope>
    <source>
        <strain evidence="5">JCM 10303</strain>
    </source>
</reference>
<dbReference type="InterPro" id="IPR001647">
    <property type="entry name" value="HTH_TetR"/>
</dbReference>
<evidence type="ECO:0000256" key="2">
    <source>
        <dbReference type="PROSITE-ProRule" id="PRU00335"/>
    </source>
</evidence>
<comment type="caution">
    <text evidence="4">The sequence shown here is derived from an EMBL/GenBank/DDBJ whole genome shotgun (WGS) entry which is preliminary data.</text>
</comment>
<dbReference type="Pfam" id="PF00440">
    <property type="entry name" value="TetR_N"/>
    <property type="match status" value="1"/>
</dbReference>
<dbReference type="Gene3D" id="1.10.357.10">
    <property type="entry name" value="Tetracycline Repressor, domain 2"/>
    <property type="match status" value="1"/>
</dbReference>
<dbReference type="InterPro" id="IPR009057">
    <property type="entry name" value="Homeodomain-like_sf"/>
</dbReference>
<dbReference type="PANTHER" id="PTHR30055">
    <property type="entry name" value="HTH-TYPE TRANSCRIPTIONAL REGULATOR RUTR"/>
    <property type="match status" value="1"/>
</dbReference>
<evidence type="ECO:0000259" key="3">
    <source>
        <dbReference type="PROSITE" id="PS50977"/>
    </source>
</evidence>
<feature type="domain" description="HTH tetR-type" evidence="3">
    <location>
        <begin position="24"/>
        <end position="84"/>
    </location>
</feature>
<proteinExistence type="predicted"/>
<dbReference type="InterPro" id="IPR050109">
    <property type="entry name" value="HTH-type_TetR-like_transc_reg"/>
</dbReference>
<organism evidence="4 5">
    <name type="scientific">Saccharopolyspora erythraea</name>
    <name type="common">Streptomyces erythraeus</name>
    <dbReference type="NCBI Taxonomy" id="1836"/>
    <lineage>
        <taxon>Bacteria</taxon>
        <taxon>Bacillati</taxon>
        <taxon>Actinomycetota</taxon>
        <taxon>Actinomycetes</taxon>
        <taxon>Pseudonocardiales</taxon>
        <taxon>Pseudonocardiaceae</taxon>
        <taxon>Saccharopolyspora</taxon>
    </lineage>
</organism>
<keyword evidence="5" id="KW-1185">Reference proteome</keyword>
<dbReference type="PROSITE" id="PS50977">
    <property type="entry name" value="HTH_TETR_2"/>
    <property type="match status" value="1"/>
</dbReference>
<protein>
    <submittedName>
        <fullName evidence="4">TetR/AcrR family transcriptional regulator</fullName>
    </submittedName>
</protein>
<evidence type="ECO:0000313" key="5">
    <source>
        <dbReference type="Proteomes" id="UP001500729"/>
    </source>
</evidence>
<sequence>MAERSRGGMLPIIGQRPTERADAARNRRKILLAASRLIAENGAEHLSLDEVADAAQVGVGTVYRRFRDRAGLVQSLLDERERQFQEAFMQGPPPLGPGAPPLERVRAFLHALVDRVEEQSDLLLVAEATTPAVRYNDGPYPVRHLHLVTLLAQIRPDANAHYLAHALLAPFSASLIIHQRTNEGLGVERIKSGIDDLLALAGVRAEPDPAT</sequence>
<name>A0ABP3NB13_SACER</name>
<dbReference type="EMBL" id="BAAAGS010000031">
    <property type="protein sequence ID" value="GAA0540231.1"/>
    <property type="molecule type" value="Genomic_DNA"/>
</dbReference>
<keyword evidence="1 2" id="KW-0238">DNA-binding</keyword>
<feature type="DNA-binding region" description="H-T-H motif" evidence="2">
    <location>
        <begin position="47"/>
        <end position="66"/>
    </location>
</feature>
<dbReference type="Proteomes" id="UP001500729">
    <property type="component" value="Unassembled WGS sequence"/>
</dbReference>
<evidence type="ECO:0000313" key="4">
    <source>
        <dbReference type="EMBL" id="GAA0540231.1"/>
    </source>
</evidence>
<dbReference type="PANTHER" id="PTHR30055:SF209">
    <property type="entry name" value="POSSIBLE TRANSCRIPTIONAL REGULATORY PROTEIN (PROBABLY TETR-FAMILY)"/>
    <property type="match status" value="1"/>
</dbReference>
<accession>A0ABP3NB13</accession>
<evidence type="ECO:0000256" key="1">
    <source>
        <dbReference type="ARBA" id="ARBA00023125"/>
    </source>
</evidence>
<gene>
    <name evidence="4" type="ORF">GCM10009533_44150</name>
</gene>
<dbReference type="PRINTS" id="PR00455">
    <property type="entry name" value="HTHTETR"/>
</dbReference>
<dbReference type="SUPFAM" id="SSF46689">
    <property type="entry name" value="Homeodomain-like"/>
    <property type="match status" value="1"/>
</dbReference>